<dbReference type="EMBL" id="GDJX01017013">
    <property type="protein sequence ID" value="JAT50923.1"/>
    <property type="molecule type" value="Transcribed_RNA"/>
</dbReference>
<dbReference type="Pfam" id="PF06136">
    <property type="entry name" value="SOK"/>
    <property type="match status" value="1"/>
</dbReference>
<dbReference type="InterPro" id="IPR048351">
    <property type="entry name" value="SOK_DIX"/>
</dbReference>
<dbReference type="InterPro" id="IPR010369">
    <property type="entry name" value="SOK"/>
</dbReference>
<evidence type="ECO:0000256" key="1">
    <source>
        <dbReference type="ARBA" id="ARBA00004413"/>
    </source>
</evidence>
<feature type="compositionally biased region" description="Low complexity" evidence="9">
    <location>
        <begin position="217"/>
        <end position="233"/>
    </location>
</feature>
<evidence type="ECO:0000256" key="4">
    <source>
        <dbReference type="ARBA" id="ARBA00022618"/>
    </source>
</evidence>
<dbReference type="GO" id="GO:0051258">
    <property type="term" value="P:protein polymerization"/>
    <property type="evidence" value="ECO:0007669"/>
    <property type="project" value="UniProtKB-ARBA"/>
</dbReference>
<comment type="subunit">
    <text evidence="8">Homodimer. Forms long polymer filaments with other SOKs proteins polymers (e.g. SOK1, SOK2, SOK3 and SOK4) crucial for polar localization and biological activity. Binds to ANGUSTIFOLIA (AN).</text>
</comment>
<evidence type="ECO:0000256" key="8">
    <source>
        <dbReference type="ARBA" id="ARBA00046534"/>
    </source>
</evidence>
<dbReference type="GO" id="GO:0005886">
    <property type="term" value="C:plasma membrane"/>
    <property type="evidence" value="ECO:0007669"/>
    <property type="project" value="UniProtKB-SubCell"/>
</dbReference>
<keyword evidence="4" id="KW-0132">Cell division</keyword>
<feature type="compositionally biased region" description="Gly residues" evidence="9">
    <location>
        <begin position="243"/>
        <end position="253"/>
    </location>
</feature>
<evidence type="ECO:0000256" key="6">
    <source>
        <dbReference type="ARBA" id="ARBA00023306"/>
    </source>
</evidence>
<evidence type="ECO:0000256" key="2">
    <source>
        <dbReference type="ARBA" id="ARBA00022473"/>
    </source>
</evidence>
<dbReference type="GO" id="GO:2000067">
    <property type="term" value="P:regulation of root morphogenesis"/>
    <property type="evidence" value="ECO:0007669"/>
    <property type="project" value="UniProtKB-ARBA"/>
</dbReference>
<comment type="similarity">
    <text evidence="7">Belongs to the SOSEKI family.</text>
</comment>
<dbReference type="GO" id="GO:0090708">
    <property type="term" value="P:specification of plant organ axis polarity"/>
    <property type="evidence" value="ECO:0007669"/>
    <property type="project" value="UniProtKB-ARBA"/>
</dbReference>
<evidence type="ECO:0000259" key="10">
    <source>
        <dbReference type="Pfam" id="PF06136"/>
    </source>
</evidence>
<dbReference type="GO" id="GO:0051301">
    <property type="term" value="P:cell division"/>
    <property type="evidence" value="ECO:0007669"/>
    <property type="project" value="UniProtKB-KW"/>
</dbReference>
<dbReference type="PANTHER" id="PTHR31083">
    <property type="entry name" value="UPSTREAM OF FLC PROTEIN (DUF966)"/>
    <property type="match status" value="1"/>
</dbReference>
<evidence type="ECO:0000256" key="9">
    <source>
        <dbReference type="SAM" id="MobiDB-lite"/>
    </source>
</evidence>
<feature type="region of interest" description="Disordered" evidence="9">
    <location>
        <begin position="298"/>
        <end position="323"/>
    </location>
</feature>
<evidence type="ECO:0000256" key="7">
    <source>
        <dbReference type="ARBA" id="ARBA00024211"/>
    </source>
</evidence>
<feature type="compositionally biased region" description="Acidic residues" evidence="9">
    <location>
        <begin position="156"/>
        <end position="178"/>
    </location>
</feature>
<feature type="domain" description="SOSEKI DIX-like" evidence="10">
    <location>
        <begin position="37"/>
        <end position="125"/>
    </location>
</feature>
<feature type="compositionally biased region" description="Polar residues" evidence="9">
    <location>
        <begin position="184"/>
        <end position="195"/>
    </location>
</feature>
<feature type="region of interest" description="Disordered" evidence="9">
    <location>
        <begin position="1"/>
        <end position="30"/>
    </location>
</feature>
<evidence type="ECO:0000256" key="3">
    <source>
        <dbReference type="ARBA" id="ARBA00022475"/>
    </source>
</evidence>
<dbReference type="InterPro" id="IPR021182">
    <property type="entry name" value="SOK_magnoliopsida"/>
</dbReference>
<comment type="subcellular location">
    <subcellularLocation>
        <location evidence="1">Cell membrane</location>
        <topology evidence="1">Peripheral membrane protein</topology>
        <orientation evidence="1">Cytoplasmic side</orientation>
    </subcellularLocation>
</comment>
<evidence type="ECO:0000313" key="11">
    <source>
        <dbReference type="EMBL" id="JAT50923.1"/>
    </source>
</evidence>
<dbReference type="GO" id="GO:0051302">
    <property type="term" value="P:regulation of cell division"/>
    <property type="evidence" value="ECO:0007669"/>
    <property type="project" value="UniProtKB-ARBA"/>
</dbReference>
<accession>A0A1D1Y8F3</accession>
<protein>
    <submittedName>
        <fullName evidence="11">Non-structural protein NS3</fullName>
    </submittedName>
</protein>
<dbReference type="PANTHER" id="PTHR31083:SF18">
    <property type="entry name" value="PROTEIN SOSEKI 2"/>
    <property type="match status" value="1"/>
</dbReference>
<keyword evidence="5" id="KW-0472">Membrane</keyword>
<proteinExistence type="inferred from homology"/>
<gene>
    <name evidence="11" type="primary">S10_4</name>
    <name evidence="11" type="ORF">g.32372</name>
</gene>
<feature type="region of interest" description="Disordered" evidence="9">
    <location>
        <begin position="143"/>
        <end position="266"/>
    </location>
</feature>
<name>A0A1D1Y8F3_9ARAE</name>
<organism evidence="11">
    <name type="scientific">Anthurium amnicola</name>
    <dbReference type="NCBI Taxonomy" id="1678845"/>
    <lineage>
        <taxon>Eukaryota</taxon>
        <taxon>Viridiplantae</taxon>
        <taxon>Streptophyta</taxon>
        <taxon>Embryophyta</taxon>
        <taxon>Tracheophyta</taxon>
        <taxon>Spermatophyta</taxon>
        <taxon>Magnoliopsida</taxon>
        <taxon>Liliopsida</taxon>
        <taxon>Araceae</taxon>
        <taxon>Pothoideae</taxon>
        <taxon>Potheae</taxon>
        <taxon>Anthurium</taxon>
    </lineage>
</organism>
<dbReference type="AlphaFoldDB" id="A0A1D1Y8F3"/>
<dbReference type="PIRSF" id="PIRSF031043">
    <property type="entry name" value="UCP031043"/>
    <property type="match status" value="1"/>
</dbReference>
<sequence length="446" mass="48456">MVGSGRGGAARTRRSREASPDRARASSQPRVRPFRKVQIVYYLCRNGQLEQPHFMEVTHIPNHHLRLKDVMERLTVLRGKGMPSLFSWSCKRNYKNGYVWNDLAENDVIHPAEGSEYILKGSEIVEACSERFRQLQLGVRKREPLPGMQPRHLQVEEPEADVEEVEEDDEEAEAEETEEVHISTRCSRGVSTQEMATAHRATGRSHHTEMLLDEDASPPSSSSSEKAHPPASAVSGANHVGSNGDGPGNGGSGRFNDADPAEEPCHQPRGSFLLQLIACGSSAAMKGRCGLPKAAAAAAAVPPPPPASSSSTPNTSGRKSAGSLHKGVLCRAAAATTRAAAVVEEDENVINYMSENPRFGNPLREDKEYFSGSIVESMTESRAATATTGPCLKKSSSYHEERGAKCELGEVFEVEKEAQERSAKAKCMPSRKRATACIGNRQQQSK</sequence>
<keyword evidence="6" id="KW-0131">Cell cycle</keyword>
<evidence type="ECO:0000256" key="5">
    <source>
        <dbReference type="ARBA" id="ARBA00023136"/>
    </source>
</evidence>
<feature type="compositionally biased region" description="Basic and acidic residues" evidence="9">
    <location>
        <begin position="15"/>
        <end position="24"/>
    </location>
</feature>
<reference evidence="11" key="1">
    <citation type="submission" date="2015-07" db="EMBL/GenBank/DDBJ databases">
        <title>Transcriptome Assembly of Anthurium amnicola.</title>
        <authorList>
            <person name="Suzuki J."/>
        </authorList>
    </citation>
    <scope>NUCLEOTIDE SEQUENCE</scope>
</reference>
<keyword evidence="2" id="KW-0217">Developmental protein</keyword>
<keyword evidence="3" id="KW-1003">Cell membrane</keyword>